<accession>A0A7S4U7I9</accession>
<reference evidence="1" key="1">
    <citation type="submission" date="2021-01" db="EMBL/GenBank/DDBJ databases">
        <authorList>
            <person name="Corre E."/>
            <person name="Pelletier E."/>
            <person name="Niang G."/>
            <person name="Scheremetjew M."/>
            <person name="Finn R."/>
            <person name="Kale V."/>
            <person name="Holt S."/>
            <person name="Cochrane G."/>
            <person name="Meng A."/>
            <person name="Brown T."/>
            <person name="Cohen L."/>
        </authorList>
    </citation>
    <scope>NUCLEOTIDE SEQUENCE</scope>
    <source>
        <strain evidence="1">SoJaBio B1-5/56/2</strain>
    </source>
</reference>
<proteinExistence type="predicted"/>
<sequence length="96" mass="10947">MAKAALNMLTRTSAQDYLESKIYMTSVDTGWINDEKPIHLAVNHMKEHNFQTPLDEIDAAARVLDPVLAPLVAAEKGEKVEPFWGVFLKDFRKCEW</sequence>
<dbReference type="GO" id="GO:0016491">
    <property type="term" value="F:oxidoreductase activity"/>
    <property type="evidence" value="ECO:0007669"/>
    <property type="project" value="TreeGrafter"/>
</dbReference>
<protein>
    <submittedName>
        <fullName evidence="1">Uncharacterized protein</fullName>
    </submittedName>
</protein>
<dbReference type="PANTHER" id="PTHR43544">
    <property type="entry name" value="SHORT-CHAIN DEHYDROGENASE/REDUCTASE"/>
    <property type="match status" value="1"/>
</dbReference>
<dbReference type="GO" id="GO:0005737">
    <property type="term" value="C:cytoplasm"/>
    <property type="evidence" value="ECO:0007669"/>
    <property type="project" value="TreeGrafter"/>
</dbReference>
<dbReference type="AlphaFoldDB" id="A0A7S4U7I9"/>
<name>A0A7S4U7I9_9EUKA</name>
<dbReference type="InterPro" id="IPR051468">
    <property type="entry name" value="Fungal_SecMetab_SDRs"/>
</dbReference>
<organism evidence="1">
    <name type="scientific">Paramoeba aestuarina</name>
    <dbReference type="NCBI Taxonomy" id="180227"/>
    <lineage>
        <taxon>Eukaryota</taxon>
        <taxon>Amoebozoa</taxon>
        <taxon>Discosea</taxon>
        <taxon>Flabellinia</taxon>
        <taxon>Dactylopodida</taxon>
        <taxon>Paramoebidae</taxon>
        <taxon>Paramoeba</taxon>
    </lineage>
</organism>
<gene>
    <name evidence="1" type="ORF">NAES01612_LOCUS22612</name>
</gene>
<dbReference type="EMBL" id="HBKR01034572">
    <property type="protein sequence ID" value="CAE2332180.1"/>
    <property type="molecule type" value="Transcribed_RNA"/>
</dbReference>
<evidence type="ECO:0000313" key="1">
    <source>
        <dbReference type="EMBL" id="CAE2332180.1"/>
    </source>
</evidence>
<dbReference type="PANTHER" id="PTHR43544:SF2">
    <property type="entry name" value="OXIDOREDUCTASE"/>
    <property type="match status" value="1"/>
</dbReference>